<dbReference type="EMBL" id="QSRA01000012">
    <property type="protein sequence ID" value="RGK82302.1"/>
    <property type="molecule type" value="Genomic_DNA"/>
</dbReference>
<keyword evidence="1" id="KW-0143">Chaperone</keyword>
<dbReference type="Pfam" id="PF02613">
    <property type="entry name" value="Nitrate_red_del"/>
    <property type="match status" value="1"/>
</dbReference>
<dbReference type="InterPro" id="IPR036411">
    <property type="entry name" value="TorD-like_sf"/>
</dbReference>
<dbReference type="InterPro" id="IPR020945">
    <property type="entry name" value="DMSO/NO3_reduct_chaperone"/>
</dbReference>
<keyword evidence="2" id="KW-1133">Transmembrane helix</keyword>
<dbReference type="SUPFAM" id="SSF89155">
    <property type="entry name" value="TorD-like"/>
    <property type="match status" value="1"/>
</dbReference>
<evidence type="ECO:0008006" key="5">
    <source>
        <dbReference type="Google" id="ProtNLM"/>
    </source>
</evidence>
<dbReference type="InterPro" id="IPR050289">
    <property type="entry name" value="TorD/DmsD_chaperones"/>
</dbReference>
<feature type="transmembrane region" description="Helical" evidence="2">
    <location>
        <begin position="7"/>
        <end position="26"/>
    </location>
</feature>
<evidence type="ECO:0000313" key="3">
    <source>
        <dbReference type="EMBL" id="RGK82302.1"/>
    </source>
</evidence>
<dbReference type="AlphaFoldDB" id="A0A3E4PQH1"/>
<dbReference type="PANTHER" id="PTHR34227">
    <property type="entry name" value="CHAPERONE PROTEIN YCDY"/>
    <property type="match status" value="1"/>
</dbReference>
<accession>A0A3E4PQH1</accession>
<dbReference type="Proteomes" id="UP000261324">
    <property type="component" value="Unassembled WGS sequence"/>
</dbReference>
<comment type="caution">
    <text evidence="3">The sequence shown here is derived from an EMBL/GenBank/DDBJ whole genome shotgun (WGS) entry which is preliminary data.</text>
</comment>
<protein>
    <recommendedName>
        <fullName evidence="5">Molecular chaperone TorD</fullName>
    </recommendedName>
</protein>
<organism evidence="3 4">
    <name type="scientific">Dorea formicigenerans</name>
    <dbReference type="NCBI Taxonomy" id="39486"/>
    <lineage>
        <taxon>Bacteria</taxon>
        <taxon>Bacillati</taxon>
        <taxon>Bacillota</taxon>
        <taxon>Clostridia</taxon>
        <taxon>Lachnospirales</taxon>
        <taxon>Lachnospiraceae</taxon>
        <taxon>Dorea</taxon>
    </lineage>
</organism>
<dbReference type="Gene3D" id="1.10.3480.10">
    <property type="entry name" value="TorD-like"/>
    <property type="match status" value="1"/>
</dbReference>
<evidence type="ECO:0000256" key="1">
    <source>
        <dbReference type="ARBA" id="ARBA00023186"/>
    </source>
</evidence>
<evidence type="ECO:0000256" key="2">
    <source>
        <dbReference type="SAM" id="Phobius"/>
    </source>
</evidence>
<keyword evidence="2" id="KW-0812">Transmembrane</keyword>
<name>A0A3E4PQH1_9FIRM</name>
<keyword evidence="2" id="KW-0472">Membrane</keyword>
<proteinExistence type="predicted"/>
<dbReference type="PANTHER" id="PTHR34227:SF1">
    <property type="entry name" value="DIMETHYL SULFOXIDE REDUCTASE CHAPERONE-RELATED"/>
    <property type="match status" value="1"/>
</dbReference>
<evidence type="ECO:0000313" key="4">
    <source>
        <dbReference type="Proteomes" id="UP000261324"/>
    </source>
</evidence>
<sequence>MSFLRLCCLYLYYCSMSFHYLFVMYWREKMKNELRELWEQKIEFYNLMSMVFMKEPGEDFCNVLWQMLKEDYFPLAENRPDIHTFHEQLRKHLSETTSADFAKTMKQEYYDLFFDPYGIKASPWQSSYTNRDNLLYQAPDYETKAFYHRYGYEVSDNHLPGDHISIELDFLKRLSEKELNFIDTDKLNENTAVFSDNLEFVKKYLLDWIDDFMKNLSLSGSIYYLLFASMAKAAGELDRKVLQNLLKKEKKEEEN</sequence>
<gene>
    <name evidence="3" type="ORF">DXC93_10050</name>
</gene>
<reference evidence="3 4" key="1">
    <citation type="submission" date="2018-08" db="EMBL/GenBank/DDBJ databases">
        <title>A genome reference for cultivated species of the human gut microbiota.</title>
        <authorList>
            <person name="Zou Y."/>
            <person name="Xue W."/>
            <person name="Luo G."/>
        </authorList>
    </citation>
    <scope>NUCLEOTIDE SEQUENCE [LARGE SCALE GENOMIC DNA]</scope>
    <source>
        <strain evidence="3 4">TF09-3</strain>
    </source>
</reference>